<protein>
    <submittedName>
        <fullName evidence="2">Glycosyltransferase involved in cell wall bisynthesis</fullName>
    </submittedName>
</protein>
<reference evidence="3" key="1">
    <citation type="submission" date="2016-10" db="EMBL/GenBank/DDBJ databases">
        <authorList>
            <person name="Varghese N."/>
            <person name="Submissions S."/>
        </authorList>
    </citation>
    <scope>NUCLEOTIDE SEQUENCE [LARGE SCALE GENOMIC DNA]</scope>
    <source>
        <strain evidence="3">DSM 24450</strain>
    </source>
</reference>
<dbReference type="PANTHER" id="PTHR22916:SF3">
    <property type="entry name" value="UDP-GLCNAC:BETAGAL BETA-1,3-N-ACETYLGLUCOSAMINYLTRANSFERASE-LIKE PROTEIN 1"/>
    <property type="match status" value="1"/>
</dbReference>
<dbReference type="STRING" id="593133.SAMN04488006_0904"/>
<dbReference type="Pfam" id="PF00535">
    <property type="entry name" value="Glycos_transf_2"/>
    <property type="match status" value="1"/>
</dbReference>
<dbReference type="OrthoDB" id="9815829at2"/>
<dbReference type="InterPro" id="IPR001173">
    <property type="entry name" value="Glyco_trans_2-like"/>
</dbReference>
<evidence type="ECO:0000313" key="3">
    <source>
        <dbReference type="Proteomes" id="UP000199312"/>
    </source>
</evidence>
<dbReference type="RefSeq" id="WP_090223137.1">
    <property type="nucleotide sequence ID" value="NZ_FOZP01000001.1"/>
</dbReference>
<evidence type="ECO:0000313" key="2">
    <source>
        <dbReference type="EMBL" id="SFS35311.1"/>
    </source>
</evidence>
<dbReference type="InterPro" id="IPR029044">
    <property type="entry name" value="Nucleotide-diphossugar_trans"/>
</dbReference>
<dbReference type="EMBL" id="FOZP01000001">
    <property type="protein sequence ID" value="SFS35311.1"/>
    <property type="molecule type" value="Genomic_DNA"/>
</dbReference>
<dbReference type="AlphaFoldDB" id="A0A1I6P597"/>
<feature type="domain" description="Glycosyltransferase 2-like" evidence="1">
    <location>
        <begin position="7"/>
        <end position="136"/>
    </location>
</feature>
<dbReference type="Proteomes" id="UP000199312">
    <property type="component" value="Unassembled WGS sequence"/>
</dbReference>
<dbReference type="Gene3D" id="3.90.550.10">
    <property type="entry name" value="Spore Coat Polysaccharide Biosynthesis Protein SpsA, Chain A"/>
    <property type="match status" value="1"/>
</dbReference>
<organism evidence="2 3">
    <name type="scientific">Lutibacter maritimus</name>
    <dbReference type="NCBI Taxonomy" id="593133"/>
    <lineage>
        <taxon>Bacteria</taxon>
        <taxon>Pseudomonadati</taxon>
        <taxon>Bacteroidota</taxon>
        <taxon>Flavobacteriia</taxon>
        <taxon>Flavobacteriales</taxon>
        <taxon>Flavobacteriaceae</taxon>
        <taxon>Lutibacter</taxon>
    </lineage>
</organism>
<keyword evidence="2" id="KW-0808">Transferase</keyword>
<gene>
    <name evidence="2" type="ORF">SAMN04488006_0904</name>
</gene>
<sequence length="247" mass="28508">MNNPLISIITPNFNASQFISRTINSVLNQTYKNWELLIVDDCSTDNSVEIIEKFVLEDARIKLFKTPHNSGPASTRNLGIKQASGTYIAFLDSDDYWDVNKLAIQIKTMLENELSFTFTGYYVVSEDNQELKLVKPKHIVNYTDLLTNNYIGCLTVMYSVDALGKVYFPNILKRQDWALWLAITKTGIKAIGIDKPLAYYTKRNNSISSNKLLLLKYNWIVYRKFEKIKLLQSLKLMFILIIKKILK</sequence>
<dbReference type="GO" id="GO:0016758">
    <property type="term" value="F:hexosyltransferase activity"/>
    <property type="evidence" value="ECO:0007669"/>
    <property type="project" value="UniProtKB-ARBA"/>
</dbReference>
<proteinExistence type="predicted"/>
<evidence type="ECO:0000259" key="1">
    <source>
        <dbReference type="Pfam" id="PF00535"/>
    </source>
</evidence>
<dbReference type="SUPFAM" id="SSF53448">
    <property type="entry name" value="Nucleotide-diphospho-sugar transferases"/>
    <property type="match status" value="1"/>
</dbReference>
<keyword evidence="3" id="KW-1185">Reference proteome</keyword>
<dbReference type="PANTHER" id="PTHR22916">
    <property type="entry name" value="GLYCOSYLTRANSFERASE"/>
    <property type="match status" value="1"/>
</dbReference>
<name>A0A1I6P597_9FLAO</name>
<dbReference type="CDD" id="cd00761">
    <property type="entry name" value="Glyco_tranf_GTA_type"/>
    <property type="match status" value="1"/>
</dbReference>
<accession>A0A1I6P597</accession>